<keyword evidence="1" id="KW-0145">Chemotaxis</keyword>
<dbReference type="AlphaFoldDB" id="A0A2Z6G8R1"/>
<dbReference type="RefSeq" id="WP_062625741.1">
    <property type="nucleotide sequence ID" value="NZ_AP018738.1"/>
</dbReference>
<dbReference type="Gene3D" id="3.40.50.180">
    <property type="entry name" value="Methylesterase CheB, C-terminal domain"/>
    <property type="match status" value="1"/>
</dbReference>
<dbReference type="KEGG" id="fam:OYT1_ch0225"/>
<dbReference type="InterPro" id="IPR035965">
    <property type="entry name" value="PAS-like_dom_sf"/>
</dbReference>
<dbReference type="GO" id="GO:0008757">
    <property type="term" value="F:S-adenosylmethionine-dependent methyltransferase activity"/>
    <property type="evidence" value="ECO:0007669"/>
    <property type="project" value="InterPro"/>
</dbReference>
<dbReference type="GO" id="GO:0000156">
    <property type="term" value="F:phosphorelay response regulator activity"/>
    <property type="evidence" value="ECO:0007669"/>
    <property type="project" value="InterPro"/>
</dbReference>
<keyword evidence="5" id="KW-0489">Methyltransferase</keyword>
<organism evidence="5 6">
    <name type="scientific">Ferriphaselus amnicola</name>
    <dbReference type="NCBI Taxonomy" id="1188319"/>
    <lineage>
        <taxon>Bacteria</taxon>
        <taxon>Pseudomonadati</taxon>
        <taxon>Pseudomonadota</taxon>
        <taxon>Betaproteobacteria</taxon>
        <taxon>Nitrosomonadales</taxon>
        <taxon>Gallionellaceae</taxon>
        <taxon>Ferriphaselus</taxon>
    </lineage>
</organism>
<reference evidence="5 6" key="1">
    <citation type="submission" date="2018-06" db="EMBL/GenBank/DDBJ databases">
        <title>OYT1 Genome Sequencing.</title>
        <authorList>
            <person name="Kato S."/>
            <person name="Itoh T."/>
            <person name="Ohkuma M."/>
        </authorList>
    </citation>
    <scope>NUCLEOTIDE SEQUENCE [LARGE SCALE GENOMIC DNA]</scope>
    <source>
        <strain evidence="5 6">OYT1</strain>
    </source>
</reference>
<dbReference type="Proteomes" id="UP000033070">
    <property type="component" value="Chromosome"/>
</dbReference>
<feature type="active site" evidence="1">
    <location>
        <position position="32"/>
    </location>
</feature>
<dbReference type="SUPFAM" id="SSF55785">
    <property type="entry name" value="PYP-like sensor domain (PAS domain)"/>
    <property type="match status" value="1"/>
</dbReference>
<dbReference type="PRINTS" id="PR00996">
    <property type="entry name" value="CHERMTFRASE"/>
</dbReference>
<evidence type="ECO:0000313" key="6">
    <source>
        <dbReference type="Proteomes" id="UP000033070"/>
    </source>
</evidence>
<dbReference type="PROSITE" id="PS50123">
    <property type="entry name" value="CHER"/>
    <property type="match status" value="1"/>
</dbReference>
<dbReference type="EMBL" id="AP018738">
    <property type="protein sequence ID" value="BBE49799.1"/>
    <property type="molecule type" value="Genomic_DNA"/>
</dbReference>
<feature type="domain" description="CheR-type methyltransferase" evidence="4">
    <location>
        <begin position="224"/>
        <end position="464"/>
    </location>
</feature>
<dbReference type="PANTHER" id="PTHR24422">
    <property type="entry name" value="CHEMOTAXIS PROTEIN METHYLTRANSFERASE"/>
    <property type="match status" value="1"/>
</dbReference>
<dbReference type="Pfam" id="PF01339">
    <property type="entry name" value="CheB_methylest"/>
    <property type="match status" value="1"/>
</dbReference>
<dbReference type="SUPFAM" id="SSF53335">
    <property type="entry name" value="S-adenosyl-L-methionine-dependent methyltransferases"/>
    <property type="match status" value="1"/>
</dbReference>
<sequence length="974" mass="108324">MATRSAHTNVSVKPGPAVAAATDFPIVGIGASAGGLDAFEQFFRNMPTDSGMAFVLVSHLDPDHDSLLTEILQRTTSMPVVQVVDQMRVEPNCVYAIPPNHDLNIFHGALQLTARDTPSGTRMVIDTFLRALAEDQGSKAIGIILSGTGGDGTQGLHAIRAAGGITLVQEPSTAKYDGMPSSAIQAGNAMFVLPVEQMPAQLLNRSSVHPQKEPPASENQSSGLNRILMLLRSTTGHDFAQYKQSTIGRRIERRMAMHNIEDMEIYARYAKEHPAEVQLLFKELLINVTSFFRDAEAFAILKQDILPLLFEGKPEGYVFRVWVAGCASGEEAYSIAMLLREYGSESGKQFKVQLYSTDLDEDAIAVARAGIYPAAIAQDIAPERLQRFFDKHEVGYRVKKELREMVVFAIQNVIKDPPFTKLDLLCCRNLMIYLGPELQHRLIPTFHYSLKSGGVLFLSPSESIGNHPELFTPLNRKWKFYRATHSLTSTRAVMYGGVVWSGGTHLKEPAAMTPQIKEINFAELTKRALLQSFAPASVVTDLQGNILFVHGDTGKYLRPAPGHATLNVIEMARDGLQLELRTAIDKAKLGEPTLSKEVAIKDHEDFLSVSFTLRPLHEANTEGQLLLLSFQDVAHSVVSNSRSKSAQASREKRRIDELERELAYAKESQQTYIEEVQATSEEFQSANEELQSTNEELQSTNEELETSQEELQSVNEELITVNAELQGKIELLTRYQNDMKNLLDCTSIATIFLDQHLNIQRYTREATKVYRLVASDQGRALGDIRSNIVADDLLPDAQAVLDSLIPREREVRITTGETYLLRIQPYRTLDNVIAGVVLTLTDITQRILAEATAEAARKLAEGIVNTVREPLIVLDAALHVVSASDSFYCCFNTTPEETVGKLIYELGNHQWDIPTLRSLLEHILPNNPGFEGFLVEHDFPEIGHCRMMLNARRIVSEHGETQRILLAMERVPNS</sequence>
<dbReference type="InterPro" id="IPR022642">
    <property type="entry name" value="CheR_C"/>
</dbReference>
<evidence type="ECO:0000313" key="5">
    <source>
        <dbReference type="EMBL" id="BBE49799.1"/>
    </source>
</evidence>
<dbReference type="CDD" id="cd16434">
    <property type="entry name" value="CheB-CheR_fusion"/>
    <property type="match status" value="1"/>
</dbReference>
<keyword evidence="1" id="KW-0378">Hydrolase</keyword>
<dbReference type="InterPro" id="IPR035909">
    <property type="entry name" value="CheB_C"/>
</dbReference>
<dbReference type="InterPro" id="IPR050903">
    <property type="entry name" value="Bact_Chemotaxis_MeTrfase"/>
</dbReference>
<dbReference type="InterPro" id="IPR029063">
    <property type="entry name" value="SAM-dependent_MTases_sf"/>
</dbReference>
<dbReference type="GO" id="GO:0005737">
    <property type="term" value="C:cytoplasm"/>
    <property type="evidence" value="ECO:0007669"/>
    <property type="project" value="InterPro"/>
</dbReference>
<name>A0A2Z6G8R1_9PROT</name>
<dbReference type="InterPro" id="IPR000673">
    <property type="entry name" value="Sig_transdc_resp-reg_Me-estase"/>
</dbReference>
<dbReference type="GO" id="GO:0008984">
    <property type="term" value="F:protein-glutamate methylesterase activity"/>
    <property type="evidence" value="ECO:0007669"/>
    <property type="project" value="InterPro"/>
</dbReference>
<dbReference type="GO" id="GO:0032259">
    <property type="term" value="P:methylation"/>
    <property type="evidence" value="ECO:0007669"/>
    <property type="project" value="UniProtKB-KW"/>
</dbReference>
<dbReference type="Pfam" id="PF13596">
    <property type="entry name" value="PAS_10"/>
    <property type="match status" value="1"/>
</dbReference>
<dbReference type="STRING" id="1188319.OYT1_00528"/>
<dbReference type="Pfam" id="PF01739">
    <property type="entry name" value="CheR"/>
    <property type="match status" value="1"/>
</dbReference>
<keyword evidence="6" id="KW-1185">Reference proteome</keyword>
<proteinExistence type="predicted"/>
<dbReference type="Gene3D" id="3.30.450.20">
    <property type="entry name" value="PAS domain"/>
    <property type="match status" value="1"/>
</dbReference>
<dbReference type="Pfam" id="PF03705">
    <property type="entry name" value="CheR_N"/>
    <property type="match status" value="1"/>
</dbReference>
<feature type="active site" evidence="1">
    <location>
        <position position="151"/>
    </location>
</feature>
<feature type="domain" description="CheB-type methylesterase" evidence="3">
    <location>
        <begin position="20"/>
        <end position="209"/>
    </location>
</feature>
<evidence type="ECO:0000256" key="2">
    <source>
        <dbReference type="SAM" id="MobiDB-lite"/>
    </source>
</evidence>
<dbReference type="InterPro" id="IPR022641">
    <property type="entry name" value="CheR_N"/>
</dbReference>
<dbReference type="InterPro" id="IPR000780">
    <property type="entry name" value="CheR_MeTrfase"/>
</dbReference>
<feature type="active site" evidence="1">
    <location>
        <position position="59"/>
    </location>
</feature>
<evidence type="ECO:0000256" key="1">
    <source>
        <dbReference type="PROSITE-ProRule" id="PRU00050"/>
    </source>
</evidence>
<dbReference type="SUPFAM" id="SSF47757">
    <property type="entry name" value="Chemotaxis receptor methyltransferase CheR, N-terminal domain"/>
    <property type="match status" value="1"/>
</dbReference>
<feature type="compositionally biased region" description="Polar residues" evidence="2">
    <location>
        <begin position="682"/>
        <end position="697"/>
    </location>
</feature>
<evidence type="ECO:0000259" key="4">
    <source>
        <dbReference type="PROSITE" id="PS50123"/>
    </source>
</evidence>
<feature type="region of interest" description="Disordered" evidence="2">
    <location>
        <begin position="682"/>
        <end position="707"/>
    </location>
</feature>
<keyword evidence="5" id="KW-0808">Transferase</keyword>
<dbReference type="SMART" id="SM00138">
    <property type="entry name" value="MeTrc"/>
    <property type="match status" value="1"/>
</dbReference>
<protein>
    <submittedName>
        <fullName evidence="5">Chemotaxis protein methyltransferase</fullName>
    </submittedName>
</protein>
<evidence type="ECO:0000259" key="3">
    <source>
        <dbReference type="PROSITE" id="PS50122"/>
    </source>
</evidence>
<dbReference type="PANTHER" id="PTHR24422:SF27">
    <property type="entry name" value="PROTEIN-GLUTAMATE O-METHYLTRANSFERASE"/>
    <property type="match status" value="1"/>
</dbReference>
<accession>A0A2Z6G8R1</accession>
<gene>
    <name evidence="5" type="ORF">OYT1_ch0225</name>
</gene>
<dbReference type="SUPFAM" id="SSF52738">
    <property type="entry name" value="Methylesterase CheB, C-terminal domain"/>
    <property type="match status" value="1"/>
</dbReference>
<dbReference type="Gene3D" id="3.40.50.150">
    <property type="entry name" value="Vaccinia Virus protein VP39"/>
    <property type="match status" value="1"/>
</dbReference>
<dbReference type="PROSITE" id="PS50122">
    <property type="entry name" value="CHEB"/>
    <property type="match status" value="1"/>
</dbReference>
<dbReference type="GO" id="GO:0006935">
    <property type="term" value="P:chemotaxis"/>
    <property type="evidence" value="ECO:0007669"/>
    <property type="project" value="UniProtKB-UniRule"/>
</dbReference>